<keyword evidence="2" id="KW-0472">Membrane</keyword>
<feature type="transmembrane region" description="Helical" evidence="2">
    <location>
        <begin position="282"/>
        <end position="301"/>
    </location>
</feature>
<gene>
    <name evidence="3" type="ORF">CNMCM5623_001809</name>
</gene>
<feature type="coiled-coil region" evidence="1">
    <location>
        <begin position="178"/>
        <end position="212"/>
    </location>
</feature>
<evidence type="ECO:0000313" key="4">
    <source>
        <dbReference type="Proteomes" id="UP000654922"/>
    </source>
</evidence>
<keyword evidence="2" id="KW-1133">Transmembrane helix</keyword>
<keyword evidence="1" id="KW-0175">Coiled coil</keyword>
<dbReference type="AlphaFoldDB" id="A0A8H6QA87"/>
<sequence length="361" mass="41006">MCGLDAAPRVFLVTTMWDSLGTEHCEGLLRESQLVSTREFWGRFCRYGSQTNRWRGDESSALSIIDALITLSDREGYKTLLIQREIVDERKSLKETTAGQELMAEYVTGENKLLDELRSLQSEAQDCPPEIKSCFSELRREIENTRRAQKELGVSIQGLFNERKNAYGEVLSKTRYNQQSLAAELKEERRKYQRLQAEMKSNEELLEEERYHWEIKRAKLDQEARTGRRRRESIEMEYQHIDEEELLLNEQLDEFQHENEEDMSKTSESVLRLRKREVVKRNILPFLGVLAGVGLTVAGAVTGLIPLAGAGVGFTVSSASGMNLSRKIRGEGPYENGSLAANSFTAAFHSASVSDLILGNN</sequence>
<organism evidence="3 4">
    <name type="scientific">Aspergillus felis</name>
    <dbReference type="NCBI Taxonomy" id="1287682"/>
    <lineage>
        <taxon>Eukaryota</taxon>
        <taxon>Fungi</taxon>
        <taxon>Dikarya</taxon>
        <taxon>Ascomycota</taxon>
        <taxon>Pezizomycotina</taxon>
        <taxon>Eurotiomycetes</taxon>
        <taxon>Eurotiomycetidae</taxon>
        <taxon>Eurotiales</taxon>
        <taxon>Aspergillaceae</taxon>
        <taxon>Aspergillus</taxon>
        <taxon>Aspergillus subgen. Fumigati</taxon>
    </lineage>
</organism>
<reference evidence="3" key="1">
    <citation type="submission" date="2020-06" db="EMBL/GenBank/DDBJ databases">
        <title>Draft genome sequences of strains closely related to Aspergillus parafelis and Aspergillus hiratsukae.</title>
        <authorList>
            <person name="Dos Santos R.A.C."/>
            <person name="Rivero-Menendez O."/>
            <person name="Steenwyk J.L."/>
            <person name="Mead M.E."/>
            <person name="Goldman G.H."/>
            <person name="Alastruey-Izquierdo A."/>
            <person name="Rokas A."/>
        </authorList>
    </citation>
    <scope>NUCLEOTIDE SEQUENCE</scope>
    <source>
        <strain evidence="3">CNM-CM5623</strain>
    </source>
</reference>
<protein>
    <submittedName>
        <fullName evidence="3">Uncharacterized protein</fullName>
    </submittedName>
</protein>
<keyword evidence="2" id="KW-0812">Transmembrane</keyword>
<evidence type="ECO:0000256" key="2">
    <source>
        <dbReference type="SAM" id="Phobius"/>
    </source>
</evidence>
<dbReference type="OrthoDB" id="8954335at2759"/>
<dbReference type="EMBL" id="JACBAE010001254">
    <property type="protein sequence ID" value="KAF7168903.1"/>
    <property type="molecule type" value="Genomic_DNA"/>
</dbReference>
<evidence type="ECO:0000313" key="3">
    <source>
        <dbReference type="EMBL" id="KAF7168903.1"/>
    </source>
</evidence>
<accession>A0A8H6QA87</accession>
<name>A0A8H6QA87_9EURO</name>
<comment type="caution">
    <text evidence="3">The sequence shown here is derived from an EMBL/GenBank/DDBJ whole genome shotgun (WGS) entry which is preliminary data.</text>
</comment>
<proteinExistence type="predicted"/>
<evidence type="ECO:0000256" key="1">
    <source>
        <dbReference type="SAM" id="Coils"/>
    </source>
</evidence>
<dbReference type="Proteomes" id="UP000654922">
    <property type="component" value="Unassembled WGS sequence"/>
</dbReference>